<comment type="caution">
    <text evidence="2">The sequence shown here is derived from an EMBL/GenBank/DDBJ whole genome shotgun (WGS) entry which is preliminary data.</text>
</comment>
<dbReference type="InterPro" id="IPR050464">
    <property type="entry name" value="Zeta_carotene_desat/Oxidored"/>
</dbReference>
<dbReference type="STRING" id="1802471.A2115_03020"/>
<sequence>MKIAVIGAGFAGLAAAYELSKKGHSVSVFEKETVPGGLAIGFSAPGWSWRLEKHYHHFFVSDWAIRKLAEEVGHKIDFVRPKTSVYIGGDIYQLDSPLNLLGFPKISLMDRIRTGLALFYLKVTPYWKYLEGTTARDFIKTRMGEASWRVLWQPLFEKKFGRFAESVPASWFWTRINKRSASFGYPRGGYQALAETLQTATQKAGGKFVFGAQVSQISKKAENFSLKVDGKTDIFDGVICTLPTPLFLKITKGLPEWYVEKLGPLHGLGAVNLIVCLKEHFLPGREYWLNINEPNFPFLGVIEHTNMINPKYYANERIIYVGNYLEPTHKYFSYTPDRLLEEFMPFLIRINPKFSRSWVIRTFISKAAFAQPVIPLNYSRILPTMQTPIEGLFLANIQQVYPWDRGTNYAVELGKKAASYVQKTSFEKLH</sequence>
<organism evidence="2 3">
    <name type="scientific">Candidatus Woesebacteria bacterium GWA1_41_8</name>
    <dbReference type="NCBI Taxonomy" id="1802471"/>
    <lineage>
        <taxon>Bacteria</taxon>
        <taxon>Candidatus Woeseibacteriota</taxon>
    </lineage>
</organism>
<dbReference type="NCBIfam" id="NF005560">
    <property type="entry name" value="PRK07233.1"/>
    <property type="match status" value="1"/>
</dbReference>
<dbReference type="Proteomes" id="UP000176198">
    <property type="component" value="Unassembled WGS sequence"/>
</dbReference>
<reference evidence="2 3" key="1">
    <citation type="journal article" date="2016" name="Nat. Commun.">
        <title>Thousands of microbial genomes shed light on interconnected biogeochemical processes in an aquifer system.</title>
        <authorList>
            <person name="Anantharaman K."/>
            <person name="Brown C.T."/>
            <person name="Hug L.A."/>
            <person name="Sharon I."/>
            <person name="Castelle C.J."/>
            <person name="Probst A.J."/>
            <person name="Thomas B.C."/>
            <person name="Singh A."/>
            <person name="Wilkins M.J."/>
            <person name="Karaoz U."/>
            <person name="Brodie E.L."/>
            <person name="Williams K.H."/>
            <person name="Hubbard S.S."/>
            <person name="Banfield J.F."/>
        </authorList>
    </citation>
    <scope>NUCLEOTIDE SEQUENCE [LARGE SCALE GENOMIC DNA]</scope>
</reference>
<feature type="domain" description="Amine oxidase" evidence="1">
    <location>
        <begin position="10"/>
        <end position="419"/>
    </location>
</feature>
<protein>
    <recommendedName>
        <fullName evidence="1">Amine oxidase domain-containing protein</fullName>
    </recommendedName>
</protein>
<dbReference type="EMBL" id="MGFJ01000022">
    <property type="protein sequence ID" value="OGM02409.1"/>
    <property type="molecule type" value="Genomic_DNA"/>
</dbReference>
<gene>
    <name evidence="2" type="ORF">A2115_03020</name>
</gene>
<evidence type="ECO:0000259" key="1">
    <source>
        <dbReference type="Pfam" id="PF01593"/>
    </source>
</evidence>
<dbReference type="AlphaFoldDB" id="A0A1F7WJ23"/>
<evidence type="ECO:0000313" key="3">
    <source>
        <dbReference type="Proteomes" id="UP000176198"/>
    </source>
</evidence>
<name>A0A1F7WJ23_9BACT</name>
<accession>A0A1F7WJ23</accession>
<proteinExistence type="predicted"/>
<dbReference type="Pfam" id="PF01593">
    <property type="entry name" value="Amino_oxidase"/>
    <property type="match status" value="1"/>
</dbReference>
<dbReference type="InterPro" id="IPR036188">
    <property type="entry name" value="FAD/NAD-bd_sf"/>
</dbReference>
<evidence type="ECO:0000313" key="2">
    <source>
        <dbReference type="EMBL" id="OGM02409.1"/>
    </source>
</evidence>
<dbReference type="InterPro" id="IPR002937">
    <property type="entry name" value="Amino_oxidase"/>
</dbReference>
<dbReference type="SUPFAM" id="SSF51905">
    <property type="entry name" value="FAD/NAD(P)-binding domain"/>
    <property type="match status" value="1"/>
</dbReference>
<dbReference type="GO" id="GO:0016491">
    <property type="term" value="F:oxidoreductase activity"/>
    <property type="evidence" value="ECO:0007669"/>
    <property type="project" value="InterPro"/>
</dbReference>
<dbReference type="PANTHER" id="PTHR42923:SF46">
    <property type="entry name" value="AMINE OXIDASE"/>
    <property type="match status" value="1"/>
</dbReference>
<dbReference type="PRINTS" id="PR00419">
    <property type="entry name" value="ADXRDTASE"/>
</dbReference>
<dbReference type="PANTHER" id="PTHR42923">
    <property type="entry name" value="PROTOPORPHYRINOGEN OXIDASE"/>
    <property type="match status" value="1"/>
</dbReference>
<dbReference type="Gene3D" id="3.50.50.60">
    <property type="entry name" value="FAD/NAD(P)-binding domain"/>
    <property type="match status" value="1"/>
</dbReference>